<dbReference type="Pfam" id="PF00001">
    <property type="entry name" value="7tm_1"/>
    <property type="match status" value="1"/>
</dbReference>
<dbReference type="Proteomes" id="UP001152320">
    <property type="component" value="Chromosome 18"/>
</dbReference>
<keyword evidence="6 10" id="KW-0472">Membrane</keyword>
<keyword evidence="3 9" id="KW-0812">Transmembrane</keyword>
<sequence>MELYTVMESTQTERLEDEGYQFEDPIQRLIIASIFLLVSVTGLVGNTLIGVAVFVSKKLQTRTNVFVVNLAVADLLTCSLLPFQAVALLVDPWPLSNWICSAVGMVMYICWWTSTITLALIAFNRYNIVVKKREDYEDMYTTRKMALWVIFSWIAPTLLVIVPLAFDLGALGYSSKFKTCTAKLANKPHPISVGYVLILGVTVQVPLICLIVIGVSYTLLFRHIRRHNREMMAVFHLPASSKTLKTQDVEEVKISQAALSMQRHLFQRQHKITKNLFVVFCSFLVCMMPFTIAFFIPPSYPVIPWATMLVLINSCINPIIYGLKHPNFKEVFRPLLSCSLRRTSQSSKGLASVIEGPAMDDTRDKLRHHSDS</sequence>
<feature type="domain" description="G-protein coupled receptors family 1 profile" evidence="11">
    <location>
        <begin position="45"/>
        <end position="321"/>
    </location>
</feature>
<comment type="subcellular location">
    <subcellularLocation>
        <location evidence="1">Cell membrane</location>
        <topology evidence="1">Multi-pass membrane protein</topology>
    </subcellularLocation>
</comment>
<name>A0A9Q0YMH1_HOLLE</name>
<dbReference type="InterPro" id="IPR000276">
    <property type="entry name" value="GPCR_Rhodpsn"/>
</dbReference>
<comment type="caution">
    <text evidence="12">The sequence shown here is derived from an EMBL/GenBank/DDBJ whole genome shotgun (WGS) entry which is preliminary data.</text>
</comment>
<keyword evidence="5 9" id="KW-0297">G-protein coupled receptor</keyword>
<organism evidence="12 13">
    <name type="scientific">Holothuria leucospilota</name>
    <name type="common">Black long sea cucumber</name>
    <name type="synonym">Mertensiothuria leucospilota</name>
    <dbReference type="NCBI Taxonomy" id="206669"/>
    <lineage>
        <taxon>Eukaryota</taxon>
        <taxon>Metazoa</taxon>
        <taxon>Echinodermata</taxon>
        <taxon>Eleutherozoa</taxon>
        <taxon>Echinozoa</taxon>
        <taxon>Holothuroidea</taxon>
        <taxon>Aspidochirotacea</taxon>
        <taxon>Aspidochirotida</taxon>
        <taxon>Holothuriidae</taxon>
        <taxon>Holothuria</taxon>
    </lineage>
</organism>
<proteinExistence type="inferred from homology"/>
<dbReference type="OrthoDB" id="6147329at2759"/>
<protein>
    <submittedName>
        <fullName evidence="12">Rhodopsin, GQ-coupled</fullName>
    </submittedName>
</protein>
<gene>
    <name evidence="12" type="ORF">HOLleu_35356</name>
</gene>
<evidence type="ECO:0000256" key="5">
    <source>
        <dbReference type="ARBA" id="ARBA00023040"/>
    </source>
</evidence>
<feature type="transmembrane region" description="Helical" evidence="10">
    <location>
        <begin position="67"/>
        <end position="90"/>
    </location>
</feature>
<feature type="transmembrane region" description="Helical" evidence="10">
    <location>
        <begin position="193"/>
        <end position="221"/>
    </location>
</feature>
<dbReference type="PROSITE" id="PS50262">
    <property type="entry name" value="G_PROTEIN_RECEP_F1_2"/>
    <property type="match status" value="1"/>
</dbReference>
<dbReference type="GO" id="GO:0004930">
    <property type="term" value="F:G protein-coupled receptor activity"/>
    <property type="evidence" value="ECO:0007669"/>
    <property type="project" value="UniProtKB-KW"/>
</dbReference>
<dbReference type="PANTHER" id="PTHR24228:SF72">
    <property type="entry name" value="G-PROTEIN COUPLED RECEPTORS FAMILY 1 PROFILE DOMAIN-CONTAINING PROTEIN"/>
    <property type="match status" value="1"/>
</dbReference>
<feature type="transmembrane region" description="Helical" evidence="10">
    <location>
        <begin position="302"/>
        <end position="323"/>
    </location>
</feature>
<accession>A0A9Q0YMH1</accession>
<dbReference type="InterPro" id="IPR017452">
    <property type="entry name" value="GPCR_Rhodpsn_7TM"/>
</dbReference>
<dbReference type="EMBL" id="JAIZAY010000018">
    <property type="protein sequence ID" value="KAJ8025213.1"/>
    <property type="molecule type" value="Genomic_DNA"/>
</dbReference>
<evidence type="ECO:0000256" key="3">
    <source>
        <dbReference type="ARBA" id="ARBA00022692"/>
    </source>
</evidence>
<keyword evidence="7 9" id="KW-0675">Receptor</keyword>
<evidence type="ECO:0000256" key="6">
    <source>
        <dbReference type="ARBA" id="ARBA00023136"/>
    </source>
</evidence>
<evidence type="ECO:0000256" key="4">
    <source>
        <dbReference type="ARBA" id="ARBA00022989"/>
    </source>
</evidence>
<reference evidence="12" key="1">
    <citation type="submission" date="2021-10" db="EMBL/GenBank/DDBJ databases">
        <title>Tropical sea cucumber genome reveals ecological adaptation and Cuvierian tubules defense mechanism.</title>
        <authorList>
            <person name="Chen T."/>
        </authorList>
    </citation>
    <scope>NUCLEOTIDE SEQUENCE</scope>
    <source>
        <strain evidence="12">Nanhai2018</strain>
        <tissue evidence="12">Muscle</tissue>
    </source>
</reference>
<evidence type="ECO:0000256" key="9">
    <source>
        <dbReference type="RuleBase" id="RU000688"/>
    </source>
</evidence>
<keyword evidence="13" id="KW-1185">Reference proteome</keyword>
<feature type="transmembrane region" description="Helical" evidence="10">
    <location>
        <begin position="29"/>
        <end position="55"/>
    </location>
</feature>
<dbReference type="CDD" id="cd00637">
    <property type="entry name" value="7tm_classA_rhodopsin-like"/>
    <property type="match status" value="1"/>
</dbReference>
<feature type="transmembrane region" description="Helical" evidence="10">
    <location>
        <begin position="276"/>
        <end position="296"/>
    </location>
</feature>
<feature type="transmembrane region" description="Helical" evidence="10">
    <location>
        <begin position="145"/>
        <end position="166"/>
    </location>
</feature>
<evidence type="ECO:0000256" key="10">
    <source>
        <dbReference type="SAM" id="Phobius"/>
    </source>
</evidence>
<dbReference type="Gene3D" id="1.20.1070.10">
    <property type="entry name" value="Rhodopsin 7-helix transmembrane proteins"/>
    <property type="match status" value="1"/>
</dbReference>
<dbReference type="GO" id="GO:0005886">
    <property type="term" value="C:plasma membrane"/>
    <property type="evidence" value="ECO:0007669"/>
    <property type="project" value="UniProtKB-SubCell"/>
</dbReference>
<dbReference type="SUPFAM" id="SSF81321">
    <property type="entry name" value="Family A G protein-coupled receptor-like"/>
    <property type="match status" value="1"/>
</dbReference>
<evidence type="ECO:0000256" key="8">
    <source>
        <dbReference type="ARBA" id="ARBA00023224"/>
    </source>
</evidence>
<dbReference type="SMART" id="SM01381">
    <property type="entry name" value="7TM_GPCR_Srsx"/>
    <property type="match status" value="1"/>
</dbReference>
<keyword evidence="2" id="KW-1003">Cell membrane</keyword>
<keyword evidence="4 10" id="KW-1133">Transmembrane helix</keyword>
<dbReference type="PROSITE" id="PS00237">
    <property type="entry name" value="G_PROTEIN_RECEP_F1_1"/>
    <property type="match status" value="1"/>
</dbReference>
<keyword evidence="8 9" id="KW-0807">Transducer</keyword>
<evidence type="ECO:0000313" key="12">
    <source>
        <dbReference type="EMBL" id="KAJ8025213.1"/>
    </source>
</evidence>
<evidence type="ECO:0000259" key="11">
    <source>
        <dbReference type="PROSITE" id="PS50262"/>
    </source>
</evidence>
<evidence type="ECO:0000256" key="1">
    <source>
        <dbReference type="ARBA" id="ARBA00004651"/>
    </source>
</evidence>
<dbReference type="AlphaFoldDB" id="A0A9Q0YMH1"/>
<evidence type="ECO:0000256" key="7">
    <source>
        <dbReference type="ARBA" id="ARBA00023170"/>
    </source>
</evidence>
<comment type="similarity">
    <text evidence="9">Belongs to the G-protein coupled receptor 1 family.</text>
</comment>
<dbReference type="PRINTS" id="PR00237">
    <property type="entry name" value="GPCRRHODOPSN"/>
</dbReference>
<evidence type="ECO:0000256" key="2">
    <source>
        <dbReference type="ARBA" id="ARBA00022475"/>
    </source>
</evidence>
<dbReference type="PANTHER" id="PTHR24228">
    <property type="entry name" value="B2 BRADYKININ RECEPTOR/ANGIOTENSIN II RECEPTOR"/>
    <property type="match status" value="1"/>
</dbReference>
<feature type="transmembrane region" description="Helical" evidence="10">
    <location>
        <begin position="102"/>
        <end position="124"/>
    </location>
</feature>
<evidence type="ECO:0000313" key="13">
    <source>
        <dbReference type="Proteomes" id="UP001152320"/>
    </source>
</evidence>